<evidence type="ECO:0008006" key="11">
    <source>
        <dbReference type="Google" id="ProtNLM"/>
    </source>
</evidence>
<protein>
    <recommendedName>
        <fullName evidence="11">Double-strand-break repair protein rad21 homolog</fullName>
    </recommendedName>
</protein>
<proteinExistence type="inferred from homology"/>
<feature type="region of interest" description="Disordered" evidence="6">
    <location>
        <begin position="314"/>
        <end position="333"/>
    </location>
</feature>
<name>A0A8K0GD06_IGNLU</name>
<dbReference type="Gene3D" id="1.10.10.580">
    <property type="entry name" value="Structural maintenance of chromosome 1. Chain E"/>
    <property type="match status" value="1"/>
</dbReference>
<comment type="caution">
    <text evidence="9">The sequence shown here is derived from an EMBL/GenBank/DDBJ whole genome shotgun (WGS) entry which is preliminary data.</text>
</comment>
<evidence type="ECO:0000256" key="3">
    <source>
        <dbReference type="ARBA" id="ARBA00009870"/>
    </source>
</evidence>
<dbReference type="OrthoDB" id="10071381at2759"/>
<evidence type="ECO:0000313" key="10">
    <source>
        <dbReference type="Proteomes" id="UP000801492"/>
    </source>
</evidence>
<dbReference type="AlphaFoldDB" id="A0A8K0GD06"/>
<dbReference type="GO" id="GO:0005634">
    <property type="term" value="C:nucleus"/>
    <property type="evidence" value="ECO:0007669"/>
    <property type="project" value="UniProtKB-SubCell"/>
</dbReference>
<comment type="subcellular location">
    <subcellularLocation>
        <location evidence="2">Chromosome</location>
    </subcellularLocation>
    <subcellularLocation>
        <location evidence="1">Nucleus</location>
    </subcellularLocation>
</comment>
<reference evidence="9" key="1">
    <citation type="submission" date="2019-08" db="EMBL/GenBank/DDBJ databases">
        <title>The genome of the North American firefly Photinus pyralis.</title>
        <authorList>
            <consortium name="Photinus pyralis genome working group"/>
            <person name="Fallon T.R."/>
            <person name="Sander Lower S.E."/>
            <person name="Weng J.-K."/>
        </authorList>
    </citation>
    <scope>NUCLEOTIDE SEQUENCE</scope>
    <source>
        <strain evidence="9">TRF0915ILg1</strain>
        <tissue evidence="9">Whole body</tissue>
    </source>
</reference>
<evidence type="ECO:0000256" key="4">
    <source>
        <dbReference type="ARBA" id="ARBA00022454"/>
    </source>
</evidence>
<feature type="compositionally biased region" description="Polar residues" evidence="6">
    <location>
        <begin position="295"/>
        <end position="304"/>
    </location>
</feature>
<dbReference type="InterPro" id="IPR039781">
    <property type="entry name" value="Rad21/Rec8-like"/>
</dbReference>
<dbReference type="EMBL" id="VTPC01006950">
    <property type="protein sequence ID" value="KAF2894481.1"/>
    <property type="molecule type" value="Genomic_DNA"/>
</dbReference>
<feature type="domain" description="Rad21/Rec8-like protein C-terminal eukaryotic" evidence="7">
    <location>
        <begin position="793"/>
        <end position="843"/>
    </location>
</feature>
<dbReference type="SUPFAM" id="SSF46785">
    <property type="entry name" value="Winged helix' DNA-binding domain"/>
    <property type="match status" value="1"/>
</dbReference>
<comment type="similarity">
    <text evidence="3">Belongs to the rad21 family.</text>
</comment>
<feature type="region of interest" description="Disordered" evidence="6">
    <location>
        <begin position="272"/>
        <end position="309"/>
    </location>
</feature>
<organism evidence="9 10">
    <name type="scientific">Ignelater luminosus</name>
    <name type="common">Cucubano</name>
    <name type="synonym">Pyrophorus luminosus</name>
    <dbReference type="NCBI Taxonomy" id="2038154"/>
    <lineage>
        <taxon>Eukaryota</taxon>
        <taxon>Metazoa</taxon>
        <taxon>Ecdysozoa</taxon>
        <taxon>Arthropoda</taxon>
        <taxon>Hexapoda</taxon>
        <taxon>Insecta</taxon>
        <taxon>Pterygota</taxon>
        <taxon>Neoptera</taxon>
        <taxon>Endopterygota</taxon>
        <taxon>Coleoptera</taxon>
        <taxon>Polyphaga</taxon>
        <taxon>Elateriformia</taxon>
        <taxon>Elateroidea</taxon>
        <taxon>Elateridae</taxon>
        <taxon>Agrypninae</taxon>
        <taxon>Pyrophorini</taxon>
        <taxon>Ignelater</taxon>
    </lineage>
</organism>
<dbReference type="InterPro" id="IPR036390">
    <property type="entry name" value="WH_DNA-bd_sf"/>
</dbReference>
<evidence type="ECO:0000256" key="6">
    <source>
        <dbReference type="SAM" id="MobiDB-lite"/>
    </source>
</evidence>
<dbReference type="InterPro" id="IPR006909">
    <property type="entry name" value="Rad21/Rec8_C_eu"/>
</dbReference>
<feature type="domain" description="Rad21/Rec8-like protein N-terminal" evidence="8">
    <location>
        <begin position="1"/>
        <end position="102"/>
    </location>
</feature>
<accession>A0A8K0GD06</accession>
<dbReference type="GO" id="GO:1990414">
    <property type="term" value="P:replication-born double-strand break repair via sister chromatid exchange"/>
    <property type="evidence" value="ECO:0007669"/>
    <property type="project" value="TreeGrafter"/>
</dbReference>
<dbReference type="InterPro" id="IPR023093">
    <property type="entry name" value="ScpA-like_C"/>
</dbReference>
<dbReference type="InterPro" id="IPR049589">
    <property type="entry name" value="NXP1_M-like"/>
</dbReference>
<feature type="region of interest" description="Disordered" evidence="6">
    <location>
        <begin position="195"/>
        <end position="234"/>
    </location>
</feature>
<evidence type="ECO:0000256" key="1">
    <source>
        <dbReference type="ARBA" id="ARBA00004123"/>
    </source>
</evidence>
<keyword evidence="10" id="KW-1185">Reference proteome</keyword>
<evidence type="ECO:0000313" key="9">
    <source>
        <dbReference type="EMBL" id="KAF2894481.1"/>
    </source>
</evidence>
<gene>
    <name evidence="9" type="ORF">ILUMI_11681</name>
</gene>
<evidence type="ECO:0000256" key="5">
    <source>
        <dbReference type="ARBA" id="ARBA00023242"/>
    </source>
</evidence>
<evidence type="ECO:0000259" key="8">
    <source>
        <dbReference type="Pfam" id="PF04825"/>
    </source>
</evidence>
<dbReference type="GO" id="GO:0003682">
    <property type="term" value="F:chromatin binding"/>
    <property type="evidence" value="ECO:0007669"/>
    <property type="project" value="TreeGrafter"/>
</dbReference>
<feature type="region of interest" description="Disordered" evidence="6">
    <location>
        <begin position="472"/>
        <end position="511"/>
    </location>
</feature>
<keyword evidence="5" id="KW-0539">Nucleus</keyword>
<keyword evidence="4" id="KW-0158">Chromosome</keyword>
<sequence>MFYAHFVLAKKGPLARIWLAAHWDKKLTKAHVFETNIEKSVDGILQPKVKMALRTSGHLLLGVVRIYSRKAKYLLADCNEAFVKIKMAFRPGMVDLPEEHREAAVNAITLPEVFHDFDTTMPELNDVDIEAQFSLNQSRAEEITMREDYGSITLVSNDDGFGDMGFETDAPELMRPTSGLEPSIEQSNLLFSDGPALDGVGLDKDREPIPSTSGTQPAHPSPMDVDVPGRDDGFGTNLDQNIIAGGLFEGGLFDDTPMDVEPAVDTAIQEAAQRPPSVQDSDDDMDHFGGPPSVGGQSSASSRPPSVIGQVAPEATPAQLPPPPVEQPVDVPEERHRMSPPLEQTTLLQNEEESFALAPVDASALRGFTKTKRKRKLIVDEIKNISGEEMKNQLSDTSDIVTTLDLAPPTKRLMHWKETGGVEKLFALPARAIPARALSKNYQRHLILRAIGTEDFAMLGDPDSLALDQIREAEEQPSIEPTPTKRGRKRKLPEDVSKTPLHTEPADTTPQLSIQPEEALAAMMPPTPVAPPTPLPLSHMMPPTPHEETEQHVTMPPPPTPTTLGYPTMPAPPSVGYPSTPLGYPGTPGPPSVGYPPSVGPATSMVFPGTPAVATSVGYPPTPAPPTPLQHIEEMSPMPQLPPDQVRSLLQEQESLGVLVPPMTPATTEDILGQMGAAAAPPHPSTLTQSDLESLRTLQQDLPVMENMGYSQAQMQMANMGYDETLPTQTPAGAMSERVQSPWHGDYDFPPSAGPGEEQMENETDEQFEERVLNKRAFQVFTTVRSKLQQSDQLYFSDMCHRHNRKQAAQKFYSLLVLKKFQVLELEQDGAYEEILVSRGPKFENPVL</sequence>
<dbReference type="PANTHER" id="PTHR12585:SF69">
    <property type="entry name" value="FI11703P"/>
    <property type="match status" value="1"/>
</dbReference>
<dbReference type="CDD" id="cd21792">
    <property type="entry name" value="Rad21_Rec8_M_NXP1-like"/>
    <property type="match status" value="1"/>
</dbReference>
<dbReference type="Proteomes" id="UP000801492">
    <property type="component" value="Unassembled WGS sequence"/>
</dbReference>
<evidence type="ECO:0000256" key="2">
    <source>
        <dbReference type="ARBA" id="ARBA00004286"/>
    </source>
</evidence>
<dbReference type="GO" id="GO:0007062">
    <property type="term" value="P:sister chromatid cohesion"/>
    <property type="evidence" value="ECO:0007669"/>
    <property type="project" value="InterPro"/>
</dbReference>
<dbReference type="GO" id="GO:0008278">
    <property type="term" value="C:cohesin complex"/>
    <property type="evidence" value="ECO:0007669"/>
    <property type="project" value="InterPro"/>
</dbReference>
<dbReference type="InterPro" id="IPR006910">
    <property type="entry name" value="Rad21_Rec8_N"/>
</dbReference>
<dbReference type="Pfam" id="PF04825">
    <property type="entry name" value="Rad21_Rec8_N"/>
    <property type="match status" value="1"/>
</dbReference>
<dbReference type="PANTHER" id="PTHR12585">
    <property type="entry name" value="SCC1 / RAD21 FAMILY MEMBER"/>
    <property type="match status" value="1"/>
</dbReference>
<dbReference type="Pfam" id="PF04824">
    <property type="entry name" value="Rad21_Rec8"/>
    <property type="match status" value="1"/>
</dbReference>
<evidence type="ECO:0000259" key="7">
    <source>
        <dbReference type="Pfam" id="PF04824"/>
    </source>
</evidence>